<dbReference type="Gene3D" id="3.40.50.1820">
    <property type="entry name" value="alpha/beta hydrolase"/>
    <property type="match status" value="1"/>
</dbReference>
<dbReference type="PANTHER" id="PTHR10272">
    <property type="entry name" value="PLATELET-ACTIVATING FACTOR ACETYLHYDROLASE"/>
    <property type="match status" value="1"/>
</dbReference>
<evidence type="ECO:0000259" key="5">
    <source>
        <dbReference type="Pfam" id="PF12146"/>
    </source>
</evidence>
<dbReference type="Proteomes" id="UP000297753">
    <property type="component" value="Unassembled WGS sequence"/>
</dbReference>
<dbReference type="InterPro" id="IPR016986">
    <property type="entry name" value="UCP031982_abhydr"/>
</dbReference>
<sequence length="338" mass="37093">MKWTHLLFVPFLSLCSSAIASGVGFTQVTLTEVPERPLDTAIWYPTQDVSGTTLIGDNPAFIGTQVIKDARIQSGTFPVVLLSHGYRGNWRNQNWLATELAGHGYIVAAIDHPGTTSFNQSPKLAAKWWERPRDMSRILDYLLSKAPWKQSANVDDVAAIGHSLGGWTVMLLVGAKMDRATFGSECNKYKNPRTCGLSEELGLSKVQAKEPSNIDLSDPRIHRVVSLDLGLARSFSVNSLEDINVPTLILAAGIDIGDLPQALESGYIAEHMPLNSRQYKVYENATHFSFIQRCKAEAVAMLEEEVPGDGIICKDGLGASRSELHQLMLNDIVGFLNQ</sequence>
<organism evidence="6 7">
    <name type="scientific">Vibrio ouci</name>
    <dbReference type="NCBI Taxonomy" id="2499078"/>
    <lineage>
        <taxon>Bacteria</taxon>
        <taxon>Pseudomonadati</taxon>
        <taxon>Pseudomonadota</taxon>
        <taxon>Gammaproteobacteria</taxon>
        <taxon>Vibrionales</taxon>
        <taxon>Vibrionaceae</taxon>
        <taxon>Vibrio</taxon>
    </lineage>
</organism>
<proteinExistence type="predicted"/>
<dbReference type="EMBL" id="SATR01000049">
    <property type="protein sequence ID" value="TFH89692.1"/>
    <property type="molecule type" value="Genomic_DNA"/>
</dbReference>
<keyword evidence="4" id="KW-0732">Signal</keyword>
<gene>
    <name evidence="6" type="ORF">ELS82_20820</name>
</gene>
<keyword evidence="1 6" id="KW-0378">Hydrolase</keyword>
<dbReference type="SUPFAM" id="SSF53474">
    <property type="entry name" value="alpha/beta-Hydrolases"/>
    <property type="match status" value="1"/>
</dbReference>
<dbReference type="InterPro" id="IPR022742">
    <property type="entry name" value="Hydrolase_4"/>
</dbReference>
<dbReference type="PANTHER" id="PTHR10272:SF0">
    <property type="entry name" value="PLATELET-ACTIVATING FACTOR ACETYLHYDROLASE"/>
    <property type="match status" value="1"/>
</dbReference>
<dbReference type="OrthoDB" id="192696at2"/>
<evidence type="ECO:0000256" key="1">
    <source>
        <dbReference type="ARBA" id="ARBA00022801"/>
    </source>
</evidence>
<dbReference type="RefSeq" id="WP_134837175.1">
    <property type="nucleotide sequence ID" value="NZ_SATR01000049.1"/>
</dbReference>
<feature type="chain" id="PRO_5021337795" evidence="4">
    <location>
        <begin position="21"/>
        <end position="338"/>
    </location>
</feature>
<keyword evidence="3" id="KW-0443">Lipid metabolism</keyword>
<evidence type="ECO:0000313" key="6">
    <source>
        <dbReference type="EMBL" id="TFH89692.1"/>
    </source>
</evidence>
<dbReference type="PIRSF" id="PIRSF031982">
    <property type="entry name" value="UCP031982_abhydr"/>
    <property type="match status" value="1"/>
</dbReference>
<feature type="signal peptide" evidence="4">
    <location>
        <begin position="1"/>
        <end position="20"/>
    </location>
</feature>
<name>A0A4Y8W9S3_9VIBR</name>
<evidence type="ECO:0000256" key="2">
    <source>
        <dbReference type="ARBA" id="ARBA00022963"/>
    </source>
</evidence>
<dbReference type="Pfam" id="PF12146">
    <property type="entry name" value="Hydrolase_4"/>
    <property type="match status" value="1"/>
</dbReference>
<dbReference type="GO" id="GO:0003847">
    <property type="term" value="F:1-alkyl-2-acetylglycerophosphocholine esterase activity"/>
    <property type="evidence" value="ECO:0007669"/>
    <property type="project" value="TreeGrafter"/>
</dbReference>
<evidence type="ECO:0000313" key="7">
    <source>
        <dbReference type="Proteomes" id="UP000297753"/>
    </source>
</evidence>
<accession>A0A4Y8W9S3</accession>
<reference evidence="6 7" key="1">
    <citation type="submission" date="2019-01" db="EMBL/GenBank/DDBJ databases">
        <title>Vibrio BEI176 sp. nov, a marine bacterium isolated from China: eastern marignal seas.</title>
        <authorList>
            <person name="Li B."/>
        </authorList>
    </citation>
    <scope>NUCLEOTIDE SEQUENCE [LARGE SCALE GENOMIC DNA]</scope>
    <source>
        <strain evidence="6 7">BEI176</strain>
    </source>
</reference>
<comment type="caution">
    <text evidence="6">The sequence shown here is derived from an EMBL/GenBank/DDBJ whole genome shotgun (WGS) entry which is preliminary data.</text>
</comment>
<dbReference type="GO" id="GO:0016042">
    <property type="term" value="P:lipid catabolic process"/>
    <property type="evidence" value="ECO:0007669"/>
    <property type="project" value="UniProtKB-KW"/>
</dbReference>
<dbReference type="AlphaFoldDB" id="A0A4Y8W9S3"/>
<protein>
    <submittedName>
        <fullName evidence="6">Alpha/beta fold hydrolase</fullName>
    </submittedName>
</protein>
<evidence type="ECO:0000256" key="4">
    <source>
        <dbReference type="SAM" id="SignalP"/>
    </source>
</evidence>
<feature type="domain" description="Serine aminopeptidase S33" evidence="5">
    <location>
        <begin position="79"/>
        <end position="175"/>
    </location>
</feature>
<dbReference type="InterPro" id="IPR029058">
    <property type="entry name" value="AB_hydrolase_fold"/>
</dbReference>
<evidence type="ECO:0000256" key="3">
    <source>
        <dbReference type="ARBA" id="ARBA00023098"/>
    </source>
</evidence>
<keyword evidence="2" id="KW-0442">Lipid degradation</keyword>
<keyword evidence="7" id="KW-1185">Reference proteome</keyword>